<evidence type="ECO:0000256" key="2">
    <source>
        <dbReference type="ARBA" id="ARBA00022448"/>
    </source>
</evidence>
<evidence type="ECO:0000256" key="6">
    <source>
        <dbReference type="ARBA" id="ARBA00023310"/>
    </source>
</evidence>
<comment type="caution">
    <text evidence="8">The sequence shown here is derived from an EMBL/GenBank/DDBJ whole genome shotgun (WGS) entry which is preliminary data.</text>
</comment>
<evidence type="ECO:0000313" key="8">
    <source>
        <dbReference type="EMBL" id="GAA3017306.1"/>
    </source>
</evidence>
<protein>
    <recommendedName>
        <fullName evidence="7">ATP synthase subunit delta</fullName>
    </recommendedName>
    <alternativeName>
        <fullName evidence="7">ATP synthase F(1) sector subunit delta</fullName>
    </alternativeName>
    <alternativeName>
        <fullName evidence="7">F-type ATPase subunit delta</fullName>
        <shortName evidence="7">F-ATPase subunit delta</shortName>
    </alternativeName>
</protein>
<evidence type="ECO:0000256" key="7">
    <source>
        <dbReference type="HAMAP-Rule" id="MF_01416"/>
    </source>
</evidence>
<dbReference type="PRINTS" id="PR00125">
    <property type="entry name" value="ATPASEDELTA"/>
</dbReference>
<dbReference type="InterPro" id="IPR026015">
    <property type="entry name" value="ATP_synth_OSCP/delta_N_sf"/>
</dbReference>
<comment type="function">
    <text evidence="7">F(1)F(0) ATP synthase produces ATP from ADP in the presence of a proton or sodium gradient. F-type ATPases consist of two structural domains, F(1) containing the extramembraneous catalytic core and F(0) containing the membrane proton channel, linked together by a central stalk and a peripheral stalk. During catalysis, ATP synthesis in the catalytic domain of F(1) is coupled via a rotary mechanism of the central stalk subunits to proton translocation.</text>
</comment>
<keyword evidence="9" id="KW-1185">Reference proteome</keyword>
<evidence type="ECO:0000256" key="5">
    <source>
        <dbReference type="ARBA" id="ARBA00023136"/>
    </source>
</evidence>
<name>A0ABN3YC63_9ENTE</name>
<keyword evidence="7" id="KW-0139">CF(1)</keyword>
<keyword evidence="4 7" id="KW-0406">Ion transport</keyword>
<keyword evidence="5 7" id="KW-0472">Membrane</keyword>
<keyword evidence="6 7" id="KW-0066">ATP synthesis</keyword>
<keyword evidence="7" id="KW-1003">Cell membrane</keyword>
<keyword evidence="2 7" id="KW-0813">Transport</keyword>
<dbReference type="HAMAP" id="MF_01416">
    <property type="entry name" value="ATP_synth_delta_bact"/>
    <property type="match status" value="1"/>
</dbReference>
<sequence>MKLDKDTVAKRYGKALYELAVEKGQTEDVYKKLLALREVFQSVPDLGNILSDSRLDLHEKRDIMDKLVSNFDGIVYNALEVIFRYGRMYDLMLIIDEYEKRYDDDQGLLLGTVTTAVSLKEEQKNKLAAKIAQMFDYKTANLQEIVDPSIVGGVLVETNGRVIDGSIKTQIENLRKQLSK</sequence>
<dbReference type="NCBIfam" id="TIGR01145">
    <property type="entry name" value="ATP_synt_delta"/>
    <property type="match status" value="1"/>
</dbReference>
<dbReference type="Pfam" id="PF00213">
    <property type="entry name" value="OSCP"/>
    <property type="match status" value="1"/>
</dbReference>
<evidence type="ECO:0000256" key="4">
    <source>
        <dbReference type="ARBA" id="ARBA00023065"/>
    </source>
</evidence>
<evidence type="ECO:0000256" key="3">
    <source>
        <dbReference type="ARBA" id="ARBA00022781"/>
    </source>
</evidence>
<dbReference type="RefSeq" id="WP_068710360.1">
    <property type="nucleotide sequence ID" value="NZ_BAAAXQ010000037.1"/>
</dbReference>
<comment type="subcellular location">
    <subcellularLocation>
        <location evidence="7">Cell membrane</location>
        <topology evidence="7">Peripheral membrane protein</topology>
    </subcellularLocation>
    <subcellularLocation>
        <location evidence="1">Membrane</location>
    </subcellularLocation>
</comment>
<accession>A0ABN3YC63</accession>
<comment type="function">
    <text evidence="7">This protein is part of the stalk that links CF(0) to CF(1). It either transmits conformational changes from CF(0) to CF(1) or is implicated in proton conduction.</text>
</comment>
<gene>
    <name evidence="7" type="primary">atpH</name>
    <name evidence="8" type="ORF">GCM10019998_11900</name>
</gene>
<keyword evidence="3 7" id="KW-0375">Hydrogen ion transport</keyword>
<dbReference type="EMBL" id="BAAAXQ010000037">
    <property type="protein sequence ID" value="GAA3017306.1"/>
    <property type="molecule type" value="Genomic_DNA"/>
</dbReference>
<evidence type="ECO:0000256" key="1">
    <source>
        <dbReference type="ARBA" id="ARBA00004370"/>
    </source>
</evidence>
<comment type="similarity">
    <text evidence="7">Belongs to the ATPase delta chain family.</text>
</comment>
<proteinExistence type="inferred from homology"/>
<dbReference type="SUPFAM" id="SSF47928">
    <property type="entry name" value="N-terminal domain of the delta subunit of the F1F0-ATP synthase"/>
    <property type="match status" value="1"/>
</dbReference>
<organism evidence="8 9">
    <name type="scientific">Tetragenococcus solitarius</name>
    <dbReference type="NCBI Taxonomy" id="71453"/>
    <lineage>
        <taxon>Bacteria</taxon>
        <taxon>Bacillati</taxon>
        <taxon>Bacillota</taxon>
        <taxon>Bacilli</taxon>
        <taxon>Lactobacillales</taxon>
        <taxon>Enterococcaceae</taxon>
        <taxon>Tetragenococcus</taxon>
    </lineage>
</organism>
<evidence type="ECO:0000313" key="9">
    <source>
        <dbReference type="Proteomes" id="UP001501577"/>
    </source>
</evidence>
<dbReference type="Gene3D" id="1.10.520.20">
    <property type="entry name" value="N-terminal domain of the delta subunit of the F1F0-ATP synthase"/>
    <property type="match status" value="1"/>
</dbReference>
<reference evidence="8 9" key="1">
    <citation type="journal article" date="2019" name="Int. J. Syst. Evol. Microbiol.">
        <title>The Global Catalogue of Microorganisms (GCM) 10K type strain sequencing project: providing services to taxonomists for standard genome sequencing and annotation.</title>
        <authorList>
            <consortium name="The Broad Institute Genomics Platform"/>
            <consortium name="The Broad Institute Genome Sequencing Center for Infectious Disease"/>
            <person name="Wu L."/>
            <person name="Ma J."/>
        </authorList>
    </citation>
    <scope>NUCLEOTIDE SEQUENCE [LARGE SCALE GENOMIC DNA]</scope>
    <source>
        <strain evidence="8 9">JCM 8736</strain>
    </source>
</reference>
<dbReference type="PANTHER" id="PTHR11910">
    <property type="entry name" value="ATP SYNTHASE DELTA CHAIN"/>
    <property type="match status" value="1"/>
</dbReference>
<dbReference type="Proteomes" id="UP001501577">
    <property type="component" value="Unassembled WGS sequence"/>
</dbReference>
<dbReference type="InterPro" id="IPR000711">
    <property type="entry name" value="ATPase_OSCP/dsu"/>
</dbReference>